<reference evidence="9 10" key="2">
    <citation type="submission" date="2018-08" db="EMBL/GenBank/DDBJ databases">
        <authorList>
            <person name="Laetsch R D."/>
            <person name="Stevens L."/>
            <person name="Kumar S."/>
            <person name="Blaxter L. M."/>
        </authorList>
    </citation>
    <scope>NUCLEOTIDE SEQUENCE [LARGE SCALE GENOMIC DNA]</scope>
</reference>
<dbReference type="OrthoDB" id="166746at2759"/>
<organism evidence="11">
    <name type="scientific">Onchocerca ochengi</name>
    <name type="common">Filarial nematode worm</name>
    <dbReference type="NCBI Taxonomy" id="42157"/>
    <lineage>
        <taxon>Eukaryota</taxon>
        <taxon>Metazoa</taxon>
        <taxon>Ecdysozoa</taxon>
        <taxon>Nematoda</taxon>
        <taxon>Chromadorea</taxon>
        <taxon>Rhabditida</taxon>
        <taxon>Spirurina</taxon>
        <taxon>Spiruromorpha</taxon>
        <taxon>Filarioidea</taxon>
        <taxon>Onchocercidae</taxon>
        <taxon>Onchocerca</taxon>
    </lineage>
</organism>
<dbReference type="InterPro" id="IPR019135">
    <property type="entry name" value="Polycomb_protein_VEFS-Box"/>
</dbReference>
<name>A0A182E0U3_ONCOC</name>
<feature type="domain" description="Polycomb protein VEFS-Box" evidence="8">
    <location>
        <begin position="967"/>
        <end position="1083"/>
    </location>
</feature>
<keyword evidence="2" id="KW-0479">Metal-binding</keyword>
<gene>
    <name evidence="9" type="ORF">NOO_LOCUS1574</name>
</gene>
<evidence type="ECO:0000256" key="7">
    <source>
        <dbReference type="SAM" id="MobiDB-lite"/>
    </source>
</evidence>
<evidence type="ECO:0000256" key="2">
    <source>
        <dbReference type="ARBA" id="ARBA00022723"/>
    </source>
</evidence>
<feature type="compositionally biased region" description="Low complexity" evidence="7">
    <location>
        <begin position="624"/>
        <end position="635"/>
    </location>
</feature>
<comment type="similarity">
    <text evidence="1">Belongs to the VEFS (VRN2-EMF2-FIS2-SU(Z)12) family.</text>
</comment>
<keyword evidence="6" id="KW-0804">Transcription</keyword>
<evidence type="ECO:0000256" key="4">
    <source>
        <dbReference type="ARBA" id="ARBA00022833"/>
    </source>
</evidence>
<dbReference type="AlphaFoldDB" id="A0A182E0U3"/>
<reference evidence="11" key="1">
    <citation type="submission" date="2016-06" db="UniProtKB">
        <authorList>
            <consortium name="WormBaseParasite"/>
        </authorList>
    </citation>
    <scope>IDENTIFICATION</scope>
</reference>
<keyword evidence="4" id="KW-0862">Zinc</keyword>
<feature type="compositionally biased region" description="Basic and acidic residues" evidence="7">
    <location>
        <begin position="638"/>
        <end position="652"/>
    </location>
</feature>
<proteinExistence type="inferred from homology"/>
<dbReference type="Proteomes" id="UP000271087">
    <property type="component" value="Unassembled WGS sequence"/>
</dbReference>
<evidence type="ECO:0000256" key="6">
    <source>
        <dbReference type="ARBA" id="ARBA00023163"/>
    </source>
</evidence>
<sequence length="1216" mass="137189">MDGERALKFDASALVSKRNVHATQVAFTIFIILHGMKVRGDTLRNDHLNGVAWGAWYQFTGVVLGGRYRIMKYVYLLVAECVVIQRATMSPEKGSTGCQVEPRRTETRSTTPADLKSSPSGCKTYASTSPYKTRQQSNGIATEKTRYTPDFAPVRSRRGSAAVVVSPLQAVPSTAAAKKKGRRGRDDNSDDDTASSSSGPVNAKRTRLCYNKNDIKNMEIVDDIVPEIEEIVQQNNMIKDTSHDALTERQPQRKIDSDLEQHFKKAIRLYRYMSLPDTQVGSARPIYRPFLKRNLIYMRRSSQSITVVDVCMPPLCPSTTTAGKTGMKAKLRKHEHIMDILHAIKRRNEILKKNAKTKSSSSAAVSYLVRALKQDEDSRKGNGKDALAKGTRRHGNCSHATSMIKFVDVRNKELPGNRHAIITVYLSSEVDGVFSEIMRLPSATVQMQINTRGEPVAIDLPLSIGCPLHCSGKQRNDYVIIRVTFSGEEFAHILGGKSLRSVPSRQTDKGSKTVVHVTRRISCLSSPDKMRNSEGSITMYGARCISSVAKGETSDGLIYGHGSITLIPDSLLSLNDRWRSEGNLTKKLIDLGKKMHMSPFVRMSIVPDNSGESSSSEDDDETRSCSSFATSASTSYVDHSRQTSEMSAKESTHSLGLAETGLQKDDSVGFEEYMKSRFRREMSLEFPKQICYRFITRYNDEPNTSFPESKHLLCSETSSDFVKNELFNSNGSVETAANGIRRHCSPLKEVSPGKILNGRLLSKPLTSSKFSPKSVPSSTIKYRLDVPRRDKPLAAMVDSLASKFEKCSKIVPPKSVAPDDKVTVPELHYEGYPEPDGNGIVTRFVSPANKCFFCLGTFPDMFALLLHMRTSYPRLDIVYRGDARQTAVINNSAPVFIDVFVRKHFDCSYEGPLVRQYTTSRNRVIPQHCIPSDRLTYIVHKAEARAIRKMPKDLSIFFMQADRERRATKGNNAAYFGFRSRHPLMKCTQISTKQTDQEWLREFIIRQIEDFLDLSRVEKDFMSLWSIFLLNLNHKPLGRCHTYRTCRLFLQKHRQDILQNNFQNAWVFHLTALHEKEALDTDEVYDLTMRLKDNYDPSTDVRHVVYATRARLEAAAPNAKREPPAWQKEPVHGPKISILRSSSVARLSSLEPNSDNEDMFKKFMNDSARKERRSSSCSVDEPSRHSTNRRQREPDCSKYLTSPRATQPPKWLSFAE</sequence>
<evidence type="ECO:0000259" key="8">
    <source>
        <dbReference type="Pfam" id="PF09733"/>
    </source>
</evidence>
<evidence type="ECO:0000313" key="10">
    <source>
        <dbReference type="Proteomes" id="UP000271087"/>
    </source>
</evidence>
<feature type="compositionally biased region" description="Polar residues" evidence="7">
    <location>
        <begin position="117"/>
        <end position="140"/>
    </location>
</feature>
<evidence type="ECO:0000256" key="5">
    <source>
        <dbReference type="ARBA" id="ARBA00023015"/>
    </source>
</evidence>
<dbReference type="Pfam" id="PF09733">
    <property type="entry name" value="VEFS-Box"/>
    <property type="match status" value="1"/>
</dbReference>
<evidence type="ECO:0000256" key="3">
    <source>
        <dbReference type="ARBA" id="ARBA00022771"/>
    </source>
</evidence>
<evidence type="ECO:0000313" key="11">
    <source>
        <dbReference type="WBParaSite" id="nOo.2.0.1.t01574-RA"/>
    </source>
</evidence>
<feature type="region of interest" description="Disordered" evidence="7">
    <location>
        <begin position="1149"/>
        <end position="1216"/>
    </location>
</feature>
<keyword evidence="10" id="KW-1185">Reference proteome</keyword>
<keyword evidence="3" id="KW-0863">Zinc-finger</keyword>
<feature type="compositionally biased region" description="Basic and acidic residues" evidence="7">
    <location>
        <begin position="1158"/>
        <end position="1169"/>
    </location>
</feature>
<dbReference type="STRING" id="42157.A0A182E0U3"/>
<dbReference type="CDD" id="cd21521">
    <property type="entry name" value="VEFS-box"/>
    <property type="match status" value="1"/>
</dbReference>
<keyword evidence="5" id="KW-0805">Transcription regulation</keyword>
<feature type="region of interest" description="Disordered" evidence="7">
    <location>
        <begin position="92"/>
        <end position="202"/>
    </location>
</feature>
<feature type="region of interest" description="Disordered" evidence="7">
    <location>
        <begin position="604"/>
        <end position="660"/>
    </location>
</feature>
<dbReference type="WBParaSite" id="nOo.2.0.1.t01574-RA">
    <property type="protein sequence ID" value="nOo.2.0.1.t01574-RA"/>
    <property type="gene ID" value="nOo.2.0.1.g01574"/>
</dbReference>
<evidence type="ECO:0000313" key="9">
    <source>
        <dbReference type="EMBL" id="VDK64468.1"/>
    </source>
</evidence>
<dbReference type="GO" id="GO:0008270">
    <property type="term" value="F:zinc ion binding"/>
    <property type="evidence" value="ECO:0007669"/>
    <property type="project" value="UniProtKB-KW"/>
</dbReference>
<dbReference type="EMBL" id="UYRW01000205">
    <property type="protein sequence ID" value="VDK64468.1"/>
    <property type="molecule type" value="Genomic_DNA"/>
</dbReference>
<protein>
    <submittedName>
        <fullName evidence="11">VEFS-Box domain-containing protein</fullName>
    </submittedName>
</protein>
<evidence type="ECO:0000256" key="1">
    <source>
        <dbReference type="ARBA" id="ARBA00007416"/>
    </source>
</evidence>
<accession>A0A182E0U3</accession>